<protein>
    <recommendedName>
        <fullName evidence="2">Brl1/Brr6 domain-containing protein</fullName>
    </recommendedName>
</protein>
<keyword evidence="4" id="KW-1185">Reference proteome</keyword>
<dbReference type="PANTHER" id="PTHR28136">
    <property type="entry name" value="NUCLEUS EXPORT PROTEIN BRR6"/>
    <property type="match status" value="1"/>
</dbReference>
<dbReference type="SMART" id="SM01042">
    <property type="entry name" value="Brr6_like_C_C"/>
    <property type="match status" value="1"/>
</dbReference>
<feature type="compositionally biased region" description="Low complexity" evidence="1">
    <location>
        <begin position="70"/>
        <end position="88"/>
    </location>
</feature>
<feature type="compositionally biased region" description="Basic and acidic residues" evidence="1">
    <location>
        <begin position="290"/>
        <end position="299"/>
    </location>
</feature>
<dbReference type="OrthoDB" id="5961at2759"/>
<evidence type="ECO:0000256" key="1">
    <source>
        <dbReference type="SAM" id="MobiDB-lite"/>
    </source>
</evidence>
<feature type="domain" description="Brl1/Brr6" evidence="2">
    <location>
        <begin position="147"/>
        <end position="261"/>
    </location>
</feature>
<dbReference type="AlphaFoldDB" id="A0A8H7S394"/>
<feature type="region of interest" description="Disordered" evidence="1">
    <location>
        <begin position="267"/>
        <end position="299"/>
    </location>
</feature>
<dbReference type="Pfam" id="PF10104">
    <property type="entry name" value="Brr6_like_C_C"/>
    <property type="match status" value="1"/>
</dbReference>
<organism evidence="3 4">
    <name type="scientific">Circinella minor</name>
    <dbReference type="NCBI Taxonomy" id="1195481"/>
    <lineage>
        <taxon>Eukaryota</taxon>
        <taxon>Fungi</taxon>
        <taxon>Fungi incertae sedis</taxon>
        <taxon>Mucoromycota</taxon>
        <taxon>Mucoromycotina</taxon>
        <taxon>Mucoromycetes</taxon>
        <taxon>Mucorales</taxon>
        <taxon>Lichtheimiaceae</taxon>
        <taxon>Circinella</taxon>
    </lineage>
</organism>
<feature type="compositionally biased region" description="Low complexity" evidence="1">
    <location>
        <begin position="95"/>
        <end position="111"/>
    </location>
</feature>
<sequence>MIDRPISSPPSTINQQKKNSVLDNVSNFLDGMKLTDQQEEQEKQQIHCGIQTDDLLINSSQEASPPSTPPTTTTTTTNDNTTTNTNTDNNDHDSISQPNEQEQQPSSSINQPHLHQHIYPPTHIPEYTYREHILYVASSLIRIGCDLAWFTMAVYVGIQFALALRHDVNLKLETFESDRLDEFLNCQMEYANNRCDPSTRVPAMDELCRQWQQCLYRPMWIGTTRAVAETLADIINGFIDKISLRTMFFILAIILLTLWSRTYTPIVTSSSSSPSSKQQKSVPGGYITSPDEHKQIAWN</sequence>
<dbReference type="InterPro" id="IPR018767">
    <property type="entry name" value="Brl1/Brr6_dom"/>
</dbReference>
<dbReference type="InterPro" id="IPR040202">
    <property type="entry name" value="Brl1/Brr6"/>
</dbReference>
<dbReference type="Proteomes" id="UP000646827">
    <property type="component" value="Unassembled WGS sequence"/>
</dbReference>
<accession>A0A8H7S394</accession>
<dbReference type="EMBL" id="JAEPRB010000097">
    <property type="protein sequence ID" value="KAG2221899.1"/>
    <property type="molecule type" value="Genomic_DNA"/>
</dbReference>
<gene>
    <name evidence="3" type="ORF">INT45_012543</name>
</gene>
<evidence type="ECO:0000313" key="4">
    <source>
        <dbReference type="Proteomes" id="UP000646827"/>
    </source>
</evidence>
<feature type="region of interest" description="Disordered" evidence="1">
    <location>
        <begin position="59"/>
        <end position="117"/>
    </location>
</feature>
<dbReference type="GO" id="GO:0006998">
    <property type="term" value="P:nuclear envelope organization"/>
    <property type="evidence" value="ECO:0007669"/>
    <property type="project" value="InterPro"/>
</dbReference>
<comment type="caution">
    <text evidence="3">The sequence shown here is derived from an EMBL/GenBank/DDBJ whole genome shotgun (WGS) entry which is preliminary data.</text>
</comment>
<dbReference type="GO" id="GO:0055088">
    <property type="term" value="P:lipid homeostasis"/>
    <property type="evidence" value="ECO:0007669"/>
    <property type="project" value="InterPro"/>
</dbReference>
<feature type="compositionally biased region" description="Low complexity" evidence="1">
    <location>
        <begin position="269"/>
        <end position="281"/>
    </location>
</feature>
<evidence type="ECO:0000259" key="2">
    <source>
        <dbReference type="SMART" id="SM01042"/>
    </source>
</evidence>
<evidence type="ECO:0000313" key="3">
    <source>
        <dbReference type="EMBL" id="KAG2221899.1"/>
    </source>
</evidence>
<name>A0A8H7S394_9FUNG</name>
<dbReference type="PANTHER" id="PTHR28136:SF1">
    <property type="entry name" value="NUCLEUS EXPORT PROTEIN BRL1"/>
    <property type="match status" value="1"/>
</dbReference>
<dbReference type="GO" id="GO:0031965">
    <property type="term" value="C:nuclear membrane"/>
    <property type="evidence" value="ECO:0007669"/>
    <property type="project" value="InterPro"/>
</dbReference>
<proteinExistence type="predicted"/>
<reference evidence="3 4" key="1">
    <citation type="submission" date="2020-12" db="EMBL/GenBank/DDBJ databases">
        <title>Metabolic potential, ecology and presence of endohyphal bacteria is reflected in genomic diversity of Mucoromycotina.</title>
        <authorList>
            <person name="Muszewska A."/>
            <person name="Okrasinska A."/>
            <person name="Steczkiewicz K."/>
            <person name="Drgas O."/>
            <person name="Orlowska M."/>
            <person name="Perlinska-Lenart U."/>
            <person name="Aleksandrzak-Piekarczyk T."/>
            <person name="Szatraj K."/>
            <person name="Zielenkiewicz U."/>
            <person name="Pilsyk S."/>
            <person name="Malc E."/>
            <person name="Mieczkowski P."/>
            <person name="Kruszewska J.S."/>
            <person name="Biernat P."/>
            <person name="Pawlowska J."/>
        </authorList>
    </citation>
    <scope>NUCLEOTIDE SEQUENCE [LARGE SCALE GENOMIC DNA]</scope>
    <source>
        <strain evidence="3 4">CBS 142.35</strain>
    </source>
</reference>